<keyword evidence="7" id="KW-1015">Disulfide bond</keyword>
<evidence type="ECO:0000256" key="2">
    <source>
        <dbReference type="ARBA" id="ARBA00012513"/>
    </source>
</evidence>
<evidence type="ECO:0000256" key="13">
    <source>
        <dbReference type="SAM" id="SignalP"/>
    </source>
</evidence>
<accession>A0ABZ2JU04</accession>
<feature type="region of interest" description="Disordered" evidence="12">
    <location>
        <begin position="24"/>
        <end position="78"/>
    </location>
</feature>
<comment type="catalytic activity">
    <reaction evidence="10">
        <text>L-threonyl-[protein] + ATP = O-phospho-L-threonyl-[protein] + ADP + H(+)</text>
        <dbReference type="Rhea" id="RHEA:46608"/>
        <dbReference type="Rhea" id="RHEA-COMP:11060"/>
        <dbReference type="Rhea" id="RHEA-COMP:11605"/>
        <dbReference type="ChEBI" id="CHEBI:15378"/>
        <dbReference type="ChEBI" id="CHEBI:30013"/>
        <dbReference type="ChEBI" id="CHEBI:30616"/>
        <dbReference type="ChEBI" id="CHEBI:61977"/>
        <dbReference type="ChEBI" id="CHEBI:456216"/>
        <dbReference type="EC" id="2.7.11.1"/>
    </reaction>
</comment>
<feature type="compositionally biased region" description="Basic and acidic residues" evidence="12">
    <location>
        <begin position="52"/>
        <end position="64"/>
    </location>
</feature>
<name>A0ABZ2JU04_9BACT</name>
<comment type="subcellular location">
    <subcellularLocation>
        <location evidence="1">Membrane</location>
        <topology evidence="1">Single-pass type I membrane protein</topology>
    </subcellularLocation>
</comment>
<evidence type="ECO:0000313" key="14">
    <source>
        <dbReference type="EMBL" id="WXA89954.1"/>
    </source>
</evidence>
<gene>
    <name evidence="14" type="ORF">LZC95_26055</name>
</gene>
<evidence type="ECO:0000256" key="1">
    <source>
        <dbReference type="ARBA" id="ARBA00004479"/>
    </source>
</evidence>
<keyword evidence="3" id="KW-0812">Transmembrane</keyword>
<dbReference type="Proteomes" id="UP001379533">
    <property type="component" value="Chromosome"/>
</dbReference>
<feature type="chain" id="PRO_5045545731" description="non-specific serine/threonine protein kinase" evidence="13">
    <location>
        <begin position="23"/>
        <end position="436"/>
    </location>
</feature>
<protein>
    <recommendedName>
        <fullName evidence="2">non-specific serine/threonine protein kinase</fullName>
        <ecNumber evidence="2">2.7.11.1</ecNumber>
    </recommendedName>
</protein>
<evidence type="ECO:0000256" key="3">
    <source>
        <dbReference type="ARBA" id="ARBA00022692"/>
    </source>
</evidence>
<evidence type="ECO:0000256" key="11">
    <source>
        <dbReference type="ARBA" id="ARBA00048679"/>
    </source>
</evidence>
<organism evidence="14 15">
    <name type="scientific">Pendulispora brunnea</name>
    <dbReference type="NCBI Taxonomy" id="2905690"/>
    <lineage>
        <taxon>Bacteria</taxon>
        <taxon>Pseudomonadati</taxon>
        <taxon>Myxococcota</taxon>
        <taxon>Myxococcia</taxon>
        <taxon>Myxococcales</taxon>
        <taxon>Sorangiineae</taxon>
        <taxon>Pendulisporaceae</taxon>
        <taxon>Pendulispora</taxon>
    </lineage>
</organism>
<keyword evidence="5" id="KW-1133">Transmembrane helix</keyword>
<keyword evidence="8" id="KW-0675">Receptor</keyword>
<evidence type="ECO:0000256" key="6">
    <source>
        <dbReference type="ARBA" id="ARBA00023136"/>
    </source>
</evidence>
<sequence>MSFIARSTWVAVVGLVWGGAMAGCSSESSTLPEDHPDSGERPDGGPGPEPDAGSRPDSGERPDGGPEPEPDAGSRPECTTADTSRCSYDHATATCVADKCALGQCTADYGNCNGRAEDGCEQPLLSNVAHCGQCGNVCPSDNGRASCVKGSCEIACDPGYRKKDGHCVSAQTVSAGIDYTCSIRPNGTVSCWGDDTRGRATPPENVPFIDVTAGASDHTCGIRADGTAACWGSNEYQESTIPASLRDRIFLEIEPGLRITCGLLDTTELVCWGLTSELTASSPPPALLSFGTGFTQISVGVDYVCAVDVNQHVQCAGNNMYKKVSGHSDALFASVAAGWNHTCGLHLDGSVECWGDNQWHQLDAPKAAGFKEVSNRGNFSCARRENGSVTCWGYDKNGRTSPPPGIYQQVSTGGNHACGMLVSGQIACWGDTPPAL</sequence>
<dbReference type="PANTHER" id="PTHR47460">
    <property type="entry name" value="SERINE/THREONINE-PROTEIN KINASE-LIKE PROTEIN ACR4"/>
    <property type="match status" value="1"/>
</dbReference>
<keyword evidence="4 13" id="KW-0732">Signal</keyword>
<keyword evidence="15" id="KW-1185">Reference proteome</keyword>
<keyword evidence="6" id="KW-0472">Membrane</keyword>
<feature type="signal peptide" evidence="13">
    <location>
        <begin position="1"/>
        <end position="22"/>
    </location>
</feature>
<dbReference type="PROSITE" id="PS51257">
    <property type="entry name" value="PROKAR_LIPOPROTEIN"/>
    <property type="match status" value="1"/>
</dbReference>
<evidence type="ECO:0000256" key="7">
    <source>
        <dbReference type="ARBA" id="ARBA00023157"/>
    </source>
</evidence>
<reference evidence="14 15" key="1">
    <citation type="submission" date="2021-12" db="EMBL/GenBank/DDBJ databases">
        <title>Discovery of the Pendulisporaceae a myxobacterial family with distinct sporulation behavior and unique specialized metabolism.</title>
        <authorList>
            <person name="Garcia R."/>
            <person name="Popoff A."/>
            <person name="Bader C.D."/>
            <person name="Loehr J."/>
            <person name="Walesch S."/>
            <person name="Walt C."/>
            <person name="Boldt J."/>
            <person name="Bunk B."/>
            <person name="Haeckl F.J.F.P.J."/>
            <person name="Gunesch A.P."/>
            <person name="Birkelbach J."/>
            <person name="Nuebel U."/>
            <person name="Pietschmann T."/>
            <person name="Bach T."/>
            <person name="Mueller R."/>
        </authorList>
    </citation>
    <scope>NUCLEOTIDE SEQUENCE [LARGE SCALE GENOMIC DNA]</scope>
    <source>
        <strain evidence="14 15">MSr12523</strain>
    </source>
</reference>
<evidence type="ECO:0000256" key="12">
    <source>
        <dbReference type="SAM" id="MobiDB-lite"/>
    </source>
</evidence>
<dbReference type="Pfam" id="PF13540">
    <property type="entry name" value="RCC1_2"/>
    <property type="match status" value="2"/>
</dbReference>
<dbReference type="InterPro" id="IPR009091">
    <property type="entry name" value="RCC1/BLIP-II"/>
</dbReference>
<dbReference type="SUPFAM" id="SSF50985">
    <property type="entry name" value="RCC1/BLIP-II"/>
    <property type="match status" value="1"/>
</dbReference>
<keyword evidence="9" id="KW-0325">Glycoprotein</keyword>
<evidence type="ECO:0000256" key="10">
    <source>
        <dbReference type="ARBA" id="ARBA00047899"/>
    </source>
</evidence>
<evidence type="ECO:0000256" key="8">
    <source>
        <dbReference type="ARBA" id="ARBA00023170"/>
    </source>
</evidence>
<evidence type="ECO:0000256" key="5">
    <source>
        <dbReference type="ARBA" id="ARBA00022989"/>
    </source>
</evidence>
<dbReference type="Gene3D" id="2.130.10.30">
    <property type="entry name" value="Regulator of chromosome condensation 1/beta-lactamase-inhibitor protein II"/>
    <property type="match status" value="2"/>
</dbReference>
<evidence type="ECO:0000256" key="9">
    <source>
        <dbReference type="ARBA" id="ARBA00023180"/>
    </source>
</evidence>
<evidence type="ECO:0000313" key="15">
    <source>
        <dbReference type="Proteomes" id="UP001379533"/>
    </source>
</evidence>
<dbReference type="EMBL" id="CP089982">
    <property type="protein sequence ID" value="WXA89954.1"/>
    <property type="molecule type" value="Genomic_DNA"/>
</dbReference>
<proteinExistence type="predicted"/>
<feature type="compositionally biased region" description="Basic and acidic residues" evidence="12">
    <location>
        <begin position="32"/>
        <end position="43"/>
    </location>
</feature>
<dbReference type="RefSeq" id="WP_394840567.1">
    <property type="nucleotide sequence ID" value="NZ_CP089982.1"/>
</dbReference>
<dbReference type="EC" id="2.7.11.1" evidence="2"/>
<comment type="catalytic activity">
    <reaction evidence="11">
        <text>L-seryl-[protein] + ATP = O-phospho-L-seryl-[protein] + ADP + H(+)</text>
        <dbReference type="Rhea" id="RHEA:17989"/>
        <dbReference type="Rhea" id="RHEA-COMP:9863"/>
        <dbReference type="Rhea" id="RHEA-COMP:11604"/>
        <dbReference type="ChEBI" id="CHEBI:15378"/>
        <dbReference type="ChEBI" id="CHEBI:29999"/>
        <dbReference type="ChEBI" id="CHEBI:30616"/>
        <dbReference type="ChEBI" id="CHEBI:83421"/>
        <dbReference type="ChEBI" id="CHEBI:456216"/>
        <dbReference type="EC" id="2.7.11.1"/>
    </reaction>
</comment>
<evidence type="ECO:0000256" key="4">
    <source>
        <dbReference type="ARBA" id="ARBA00022729"/>
    </source>
</evidence>
<dbReference type="PANTHER" id="PTHR47460:SF1">
    <property type="entry name" value="SERINE_THREONINE-PROTEIN KINASE-LIKE PROTEIN ACR4"/>
    <property type="match status" value="1"/>
</dbReference>